<dbReference type="InterPro" id="IPR001085">
    <property type="entry name" value="Ser_HO-MeTrfase"/>
</dbReference>
<comment type="similarity">
    <text evidence="3 8">Belongs to the SHMT family.</text>
</comment>
<dbReference type="Pfam" id="PF00464">
    <property type="entry name" value="SHMT"/>
    <property type="match status" value="1"/>
</dbReference>
<comment type="pathway">
    <text evidence="2 8">One-carbon metabolism; tetrahydrofolate interconversion.</text>
</comment>
<evidence type="ECO:0000256" key="2">
    <source>
        <dbReference type="ARBA" id="ARBA00004777"/>
    </source>
</evidence>
<feature type="domain" description="Serine hydroxymethyltransferase-like" evidence="9">
    <location>
        <begin position="86"/>
        <end position="469"/>
    </location>
</feature>
<dbReference type="PANTHER" id="PTHR11680:SF35">
    <property type="entry name" value="SERINE HYDROXYMETHYLTRANSFERASE 1"/>
    <property type="match status" value="1"/>
</dbReference>
<comment type="caution">
    <text evidence="10">The sequence shown here is derived from an EMBL/GenBank/DDBJ whole genome shotgun (WGS) entry which is preliminary data.</text>
</comment>
<evidence type="ECO:0000313" key="11">
    <source>
        <dbReference type="Proteomes" id="UP000649617"/>
    </source>
</evidence>
<dbReference type="GO" id="GO:0005739">
    <property type="term" value="C:mitochondrion"/>
    <property type="evidence" value="ECO:0007669"/>
    <property type="project" value="TreeGrafter"/>
</dbReference>
<evidence type="ECO:0000256" key="8">
    <source>
        <dbReference type="RuleBase" id="RU000585"/>
    </source>
</evidence>
<name>A0A812LF38_SYMPI</name>
<dbReference type="Gene3D" id="3.40.640.10">
    <property type="entry name" value="Type I PLP-dependent aspartate aminotransferase-like (Major domain)"/>
    <property type="match status" value="1"/>
</dbReference>
<dbReference type="InterPro" id="IPR019798">
    <property type="entry name" value="Ser_HO-MeTrfase_PLP_BS"/>
</dbReference>
<feature type="modified residue" description="N6-(pyridoxal phosphate)lysine" evidence="7">
    <location>
        <position position="317"/>
    </location>
</feature>
<dbReference type="UniPathway" id="UPA00193"/>
<proteinExistence type="inferred from homology"/>
<dbReference type="PANTHER" id="PTHR11680">
    <property type="entry name" value="SERINE HYDROXYMETHYLTRANSFERASE"/>
    <property type="match status" value="1"/>
</dbReference>
<evidence type="ECO:0000313" key="10">
    <source>
        <dbReference type="EMBL" id="CAE7240901.1"/>
    </source>
</evidence>
<dbReference type="NCBIfam" id="NF000586">
    <property type="entry name" value="PRK00011.1"/>
    <property type="match status" value="1"/>
</dbReference>
<evidence type="ECO:0000256" key="5">
    <source>
        <dbReference type="ARBA" id="ARBA00022679"/>
    </source>
</evidence>
<dbReference type="GO" id="GO:0030170">
    <property type="term" value="F:pyridoxal phosphate binding"/>
    <property type="evidence" value="ECO:0007669"/>
    <property type="project" value="InterPro"/>
</dbReference>
<keyword evidence="11" id="KW-1185">Reference proteome</keyword>
<dbReference type="PROSITE" id="PS00096">
    <property type="entry name" value="SHMT"/>
    <property type="match status" value="1"/>
</dbReference>
<protein>
    <recommendedName>
        <fullName evidence="8">Serine hydroxymethyltransferase</fullName>
        <ecNumber evidence="8">2.1.2.1</ecNumber>
    </recommendedName>
</protein>
<sequence length="524" mass="57570">MDSVLRQRLCVRLQPVKGQEVDTQKRRLCSFVAPKPRCFVWSNGVPAAAKLSIMSLAIGFGRCFRRRGRGAERSAVVRAGGDDRALQQMDPELGDMLYRERERQVRSINLIASENFASSYVLQVLGSELNNKYSEGLPGARYYGGNAIIDEVEQLCKTRALAAFRLCADDWAVNVQPYSGSPANFAVYTALLKPHDRIMGLSLTAGGHLTHGHYTSQRKVSATSVYFESMPYTVDKQTGLIDFDGLRKQALLFRPQLIIAGASAYPRLIDWQAFREICDEVGAFLMVDMAHISGLVASEQHPSPFPYADVVTTTTHKSLRGPRGGVVFARKHLEQKIDDAVFPALQGGPHNATIGALAFQLRQVATPEFKQYCQDVVANCKALADYLTRHGCSLITGGTDNHLLLWDVKQEGLSGSKIEKVCEMASIIVNRNAIPSDTSPVSPGGVRLGSCAMTTRGADETNFERIGSFLLRARDIANHVQSRSGKKLVDFCKCLSDADCPEKEAIAELRSEVESWSSSLSFPT</sequence>
<dbReference type="InterPro" id="IPR015424">
    <property type="entry name" value="PyrdxlP-dep_Trfase"/>
</dbReference>
<dbReference type="SUPFAM" id="SSF53383">
    <property type="entry name" value="PLP-dependent transferases"/>
    <property type="match status" value="1"/>
</dbReference>
<comment type="function">
    <text evidence="8">Interconversion of serine and glycine.</text>
</comment>
<dbReference type="CDD" id="cd00378">
    <property type="entry name" value="SHMT"/>
    <property type="match status" value="1"/>
</dbReference>
<dbReference type="InterPro" id="IPR015422">
    <property type="entry name" value="PyrdxlP-dep_Trfase_small"/>
</dbReference>
<dbReference type="EMBL" id="CAJNIZ010005335">
    <property type="protein sequence ID" value="CAE7240901.1"/>
    <property type="molecule type" value="Genomic_DNA"/>
</dbReference>
<evidence type="ECO:0000256" key="4">
    <source>
        <dbReference type="ARBA" id="ARBA00022563"/>
    </source>
</evidence>
<dbReference type="HAMAP" id="MF_00051">
    <property type="entry name" value="SHMT"/>
    <property type="match status" value="1"/>
</dbReference>
<keyword evidence="6 7" id="KW-0663">Pyridoxal phosphate</keyword>
<comment type="catalytic activity">
    <reaction evidence="8">
        <text>(6R)-5,10-methylene-5,6,7,8-tetrahydrofolate + glycine + H2O = (6S)-5,6,7,8-tetrahydrofolate + L-serine</text>
        <dbReference type="Rhea" id="RHEA:15481"/>
        <dbReference type="ChEBI" id="CHEBI:15377"/>
        <dbReference type="ChEBI" id="CHEBI:15636"/>
        <dbReference type="ChEBI" id="CHEBI:33384"/>
        <dbReference type="ChEBI" id="CHEBI:57305"/>
        <dbReference type="ChEBI" id="CHEBI:57453"/>
        <dbReference type="EC" id="2.1.2.1"/>
    </reaction>
</comment>
<dbReference type="Gene3D" id="3.90.1150.10">
    <property type="entry name" value="Aspartate Aminotransferase, domain 1"/>
    <property type="match status" value="1"/>
</dbReference>
<dbReference type="InterPro" id="IPR039429">
    <property type="entry name" value="SHMT-like_dom"/>
</dbReference>
<evidence type="ECO:0000256" key="1">
    <source>
        <dbReference type="ARBA" id="ARBA00001933"/>
    </source>
</evidence>
<dbReference type="InterPro" id="IPR015421">
    <property type="entry name" value="PyrdxlP-dep_Trfase_major"/>
</dbReference>
<dbReference type="GO" id="GO:0019264">
    <property type="term" value="P:glycine biosynthetic process from serine"/>
    <property type="evidence" value="ECO:0007669"/>
    <property type="project" value="InterPro"/>
</dbReference>
<evidence type="ECO:0000259" key="9">
    <source>
        <dbReference type="Pfam" id="PF00464"/>
    </source>
</evidence>
<dbReference type="GO" id="GO:0035999">
    <property type="term" value="P:tetrahydrofolate interconversion"/>
    <property type="evidence" value="ECO:0007669"/>
    <property type="project" value="UniProtKB-UniPathway"/>
</dbReference>
<dbReference type="InterPro" id="IPR049943">
    <property type="entry name" value="Ser_HO-MeTrfase-like"/>
</dbReference>
<keyword evidence="4 8" id="KW-0554">One-carbon metabolism</keyword>
<dbReference type="AlphaFoldDB" id="A0A812LF38"/>
<dbReference type="GO" id="GO:0004372">
    <property type="term" value="F:glycine hydroxymethyltransferase activity"/>
    <property type="evidence" value="ECO:0007669"/>
    <property type="project" value="UniProtKB-EC"/>
</dbReference>
<evidence type="ECO:0000256" key="6">
    <source>
        <dbReference type="ARBA" id="ARBA00022898"/>
    </source>
</evidence>
<accession>A0A812LF38</accession>
<dbReference type="EC" id="2.1.2.1" evidence="8"/>
<dbReference type="Proteomes" id="UP000649617">
    <property type="component" value="Unassembled WGS sequence"/>
</dbReference>
<dbReference type="OrthoDB" id="10265628at2759"/>
<dbReference type="FunFam" id="3.40.640.10:FF:000097">
    <property type="entry name" value="Serine hydroxymethyltransferase"/>
    <property type="match status" value="1"/>
</dbReference>
<evidence type="ECO:0000256" key="3">
    <source>
        <dbReference type="ARBA" id="ARBA00006376"/>
    </source>
</evidence>
<organism evidence="10 11">
    <name type="scientific">Symbiodinium pilosum</name>
    <name type="common">Dinoflagellate</name>
    <dbReference type="NCBI Taxonomy" id="2952"/>
    <lineage>
        <taxon>Eukaryota</taxon>
        <taxon>Sar</taxon>
        <taxon>Alveolata</taxon>
        <taxon>Dinophyceae</taxon>
        <taxon>Suessiales</taxon>
        <taxon>Symbiodiniaceae</taxon>
        <taxon>Symbiodinium</taxon>
    </lineage>
</organism>
<reference evidence="10" key="1">
    <citation type="submission" date="2021-02" db="EMBL/GenBank/DDBJ databases">
        <authorList>
            <person name="Dougan E. K."/>
            <person name="Rhodes N."/>
            <person name="Thang M."/>
            <person name="Chan C."/>
        </authorList>
    </citation>
    <scope>NUCLEOTIDE SEQUENCE</scope>
</reference>
<keyword evidence="5 8" id="KW-0808">Transferase</keyword>
<dbReference type="PIRSF" id="PIRSF000412">
    <property type="entry name" value="SHMT"/>
    <property type="match status" value="1"/>
</dbReference>
<evidence type="ECO:0000256" key="7">
    <source>
        <dbReference type="PIRSR" id="PIRSR000412-50"/>
    </source>
</evidence>
<gene>
    <name evidence="10" type="primary">SHM3</name>
    <name evidence="10" type="ORF">SPIL2461_LOCUS4142</name>
</gene>
<comment type="cofactor">
    <cofactor evidence="1 7 8">
        <name>pyridoxal 5'-phosphate</name>
        <dbReference type="ChEBI" id="CHEBI:597326"/>
    </cofactor>
</comment>